<dbReference type="GO" id="GO:0005509">
    <property type="term" value="F:calcium ion binding"/>
    <property type="evidence" value="ECO:0007669"/>
    <property type="project" value="InterPro"/>
</dbReference>
<evidence type="ECO:0000313" key="11">
    <source>
        <dbReference type="RefSeq" id="XP_033572817.1"/>
    </source>
</evidence>
<evidence type="ECO:0000256" key="8">
    <source>
        <dbReference type="RuleBase" id="RU361193"/>
    </source>
</evidence>
<feature type="active site" description="Proton donor" evidence="6">
    <location>
        <position position="63"/>
    </location>
</feature>
<name>A0A6A6YBG7_9PEZI</name>
<dbReference type="GeneID" id="54463942"/>
<dbReference type="Gene3D" id="1.50.10.10">
    <property type="match status" value="1"/>
</dbReference>
<dbReference type="SUPFAM" id="SSF48225">
    <property type="entry name" value="Seven-hairpin glycosidases"/>
    <property type="match status" value="1"/>
</dbReference>
<evidence type="ECO:0000313" key="10">
    <source>
        <dbReference type="Proteomes" id="UP000504636"/>
    </source>
</evidence>
<dbReference type="EC" id="3.2.1.-" evidence="8"/>
<evidence type="ECO:0000256" key="3">
    <source>
        <dbReference type="ARBA" id="ARBA00007658"/>
    </source>
</evidence>
<gene>
    <name evidence="9 11" type="ORF">BDZ99DRAFT_490370</name>
</gene>
<evidence type="ECO:0000256" key="4">
    <source>
        <dbReference type="ARBA" id="ARBA00022801"/>
    </source>
</evidence>
<dbReference type="GO" id="GO:0005783">
    <property type="term" value="C:endoplasmic reticulum"/>
    <property type="evidence" value="ECO:0007669"/>
    <property type="project" value="TreeGrafter"/>
</dbReference>
<evidence type="ECO:0000256" key="1">
    <source>
        <dbReference type="ARBA" id="ARBA00001913"/>
    </source>
</evidence>
<feature type="disulfide bond" evidence="7">
    <location>
        <begin position="276"/>
        <end position="305"/>
    </location>
</feature>
<keyword evidence="8" id="KW-0326">Glycosidase</keyword>
<comment type="cofactor">
    <cofactor evidence="1">
        <name>Ca(2+)</name>
        <dbReference type="ChEBI" id="CHEBI:29108"/>
    </cofactor>
</comment>
<feature type="active site" evidence="6">
    <location>
        <position position="381"/>
    </location>
</feature>
<reference evidence="11" key="2">
    <citation type="submission" date="2020-04" db="EMBL/GenBank/DDBJ databases">
        <authorList>
            <consortium name="NCBI Genome Project"/>
        </authorList>
    </citation>
    <scope>NUCLEOTIDE SEQUENCE</scope>
    <source>
        <strain evidence="11">CBS 304.34</strain>
    </source>
</reference>
<evidence type="ECO:0000256" key="6">
    <source>
        <dbReference type="PIRSR" id="PIRSR601382-1"/>
    </source>
</evidence>
<feature type="active site" evidence="6">
    <location>
        <position position="201"/>
    </location>
</feature>
<dbReference type="GO" id="GO:0004571">
    <property type="term" value="F:mannosyl-oligosaccharide 1,2-alpha-mannosidase activity"/>
    <property type="evidence" value="ECO:0007669"/>
    <property type="project" value="InterPro"/>
</dbReference>
<dbReference type="GO" id="GO:0036503">
    <property type="term" value="P:ERAD pathway"/>
    <property type="evidence" value="ECO:0007669"/>
    <property type="project" value="UniProtKB-ARBA"/>
</dbReference>
<evidence type="ECO:0000313" key="9">
    <source>
        <dbReference type="EMBL" id="KAF2805853.1"/>
    </source>
</evidence>
<dbReference type="GO" id="GO:0005975">
    <property type="term" value="P:carbohydrate metabolic process"/>
    <property type="evidence" value="ECO:0007669"/>
    <property type="project" value="InterPro"/>
</dbReference>
<comment type="similarity">
    <text evidence="3 8">Belongs to the glycosyl hydrolase 47 family.</text>
</comment>
<dbReference type="RefSeq" id="XP_033572817.1">
    <property type="nucleotide sequence ID" value="XM_033723049.1"/>
</dbReference>
<organism evidence="9">
    <name type="scientific">Mytilinidion resinicola</name>
    <dbReference type="NCBI Taxonomy" id="574789"/>
    <lineage>
        <taxon>Eukaryota</taxon>
        <taxon>Fungi</taxon>
        <taxon>Dikarya</taxon>
        <taxon>Ascomycota</taxon>
        <taxon>Pezizomycotina</taxon>
        <taxon>Dothideomycetes</taxon>
        <taxon>Pleosporomycetidae</taxon>
        <taxon>Mytilinidiales</taxon>
        <taxon>Mytilinidiaceae</taxon>
        <taxon>Mytilinidion</taxon>
    </lineage>
</organism>
<keyword evidence="4 8" id="KW-0378">Hydrolase</keyword>
<reference evidence="11" key="3">
    <citation type="submission" date="2025-04" db="UniProtKB">
        <authorList>
            <consortium name="RefSeq"/>
        </authorList>
    </citation>
    <scope>IDENTIFICATION</scope>
    <source>
        <strain evidence="11">CBS 304.34</strain>
    </source>
</reference>
<sequence length="456" mass="50353">MKDEYKPISNEGKDNWGGWAATLIDTLDTLWIMGLEDEFREAVDAVAKIDFGNCTEVNISVFETTIRYLGGLIGAYDLSGEDVLLQQAIQVGEMLLRAFDTPNGMPVDRLDIAKAKVGAGFMPDGHICIAGVGSMTMEFVRLAQITGNSKYYHAVAWITIILDHNQAYSLIPGLLPTWMDARHLSFNGSRSTTFGIGAMADSTFEYFAKTHALLGGLEPAYEKLYRESMDQIDKHLLFRPMLPGDPDILFAGDLRMPSYNDPAETILNPNMQHLTCFAGGMYALGGKLFNSARDVALGAKLTDGCVHAYAATPSGIMPEIFESVPCASRASCAFNESVWGAAVVRHYGAQYAFDAEKAAAEQRLPRGFTAIRDYTYKLRPEAIESVFVLYRVMGDKKYREAAWEMFEAVGGATATQFGNAAVEDVTVRGGELVDSMETFWLAETLKYFYLAREFRN</sequence>
<dbReference type="Proteomes" id="UP000504636">
    <property type="component" value="Unplaced"/>
</dbReference>
<dbReference type="InterPro" id="IPR050749">
    <property type="entry name" value="Glycosyl_Hydrolase_47"/>
</dbReference>
<proteinExistence type="inferred from homology"/>
<dbReference type="GO" id="GO:0016020">
    <property type="term" value="C:membrane"/>
    <property type="evidence" value="ECO:0007669"/>
    <property type="project" value="InterPro"/>
</dbReference>
<accession>A0A6A6YBG7</accession>
<keyword evidence="5 7" id="KW-1015">Disulfide bond</keyword>
<dbReference type="AlphaFoldDB" id="A0A6A6YBG7"/>
<feature type="active site" description="Proton donor" evidence="6">
    <location>
        <position position="319"/>
    </location>
</feature>
<dbReference type="UniPathway" id="UPA00378"/>
<dbReference type="PANTHER" id="PTHR11742:SF29">
    <property type="entry name" value="ALPHA-1,2-MANNOSIDASE"/>
    <property type="match status" value="1"/>
</dbReference>
<protein>
    <recommendedName>
        <fullName evidence="8">alpha-1,2-Mannosidase</fullName>
        <ecNumber evidence="8">3.2.1.-</ecNumber>
    </recommendedName>
</protein>
<dbReference type="InterPro" id="IPR001382">
    <property type="entry name" value="Glyco_hydro_47"/>
</dbReference>
<dbReference type="InterPro" id="IPR012341">
    <property type="entry name" value="6hp_glycosidase-like_sf"/>
</dbReference>
<dbReference type="PRINTS" id="PR00747">
    <property type="entry name" value="GLYHDRLASE47"/>
</dbReference>
<dbReference type="PANTHER" id="PTHR11742">
    <property type="entry name" value="MANNOSYL-OLIGOSACCHARIDE ALPHA-1,2-MANNOSIDASE-RELATED"/>
    <property type="match status" value="1"/>
</dbReference>
<dbReference type="EMBL" id="MU003708">
    <property type="protein sequence ID" value="KAF2805853.1"/>
    <property type="molecule type" value="Genomic_DNA"/>
</dbReference>
<comment type="pathway">
    <text evidence="2">Protein modification; protein glycosylation.</text>
</comment>
<evidence type="ECO:0000256" key="5">
    <source>
        <dbReference type="ARBA" id="ARBA00023157"/>
    </source>
</evidence>
<keyword evidence="10" id="KW-1185">Reference proteome</keyword>
<dbReference type="Pfam" id="PF01532">
    <property type="entry name" value="Glyco_hydro_47"/>
    <property type="match status" value="1"/>
</dbReference>
<dbReference type="OrthoDB" id="8118055at2759"/>
<dbReference type="InterPro" id="IPR036026">
    <property type="entry name" value="Seven-hairpin_glycosidases"/>
</dbReference>
<evidence type="ECO:0000256" key="7">
    <source>
        <dbReference type="PIRSR" id="PIRSR601382-3"/>
    </source>
</evidence>
<evidence type="ECO:0000256" key="2">
    <source>
        <dbReference type="ARBA" id="ARBA00004922"/>
    </source>
</evidence>
<reference evidence="9 11" key="1">
    <citation type="journal article" date="2020" name="Stud. Mycol.">
        <title>101 Dothideomycetes genomes: a test case for predicting lifestyles and emergence of pathogens.</title>
        <authorList>
            <person name="Haridas S."/>
            <person name="Albert R."/>
            <person name="Binder M."/>
            <person name="Bloem J."/>
            <person name="Labutti K."/>
            <person name="Salamov A."/>
            <person name="Andreopoulos B."/>
            <person name="Baker S."/>
            <person name="Barry K."/>
            <person name="Bills G."/>
            <person name="Bluhm B."/>
            <person name="Cannon C."/>
            <person name="Castanera R."/>
            <person name="Culley D."/>
            <person name="Daum C."/>
            <person name="Ezra D."/>
            <person name="Gonzalez J."/>
            <person name="Henrissat B."/>
            <person name="Kuo A."/>
            <person name="Liang C."/>
            <person name="Lipzen A."/>
            <person name="Lutzoni F."/>
            <person name="Magnuson J."/>
            <person name="Mondo S."/>
            <person name="Nolan M."/>
            <person name="Ohm R."/>
            <person name="Pangilinan J."/>
            <person name="Park H.-J."/>
            <person name="Ramirez L."/>
            <person name="Alfaro M."/>
            <person name="Sun H."/>
            <person name="Tritt A."/>
            <person name="Yoshinaga Y."/>
            <person name="Zwiers L.-H."/>
            <person name="Turgeon B."/>
            <person name="Goodwin S."/>
            <person name="Spatafora J."/>
            <person name="Crous P."/>
            <person name="Grigoriev I."/>
        </authorList>
    </citation>
    <scope>NUCLEOTIDE SEQUENCE</scope>
    <source>
        <strain evidence="9 11">CBS 304.34</strain>
    </source>
</reference>